<keyword evidence="4" id="KW-1185">Reference proteome</keyword>
<evidence type="ECO:0000259" key="2">
    <source>
        <dbReference type="Pfam" id="PF18803"/>
    </source>
</evidence>
<keyword evidence="1" id="KW-0175">Coiled coil</keyword>
<dbReference type="Pfam" id="PF18758">
    <property type="entry name" value="KDZ"/>
    <property type="match status" value="1"/>
</dbReference>
<evidence type="ECO:0000256" key="1">
    <source>
        <dbReference type="SAM" id="Coils"/>
    </source>
</evidence>
<dbReference type="PANTHER" id="PTHR33096">
    <property type="entry name" value="CXC2 DOMAIN-CONTAINING PROTEIN"/>
    <property type="match status" value="1"/>
</dbReference>
<feature type="domain" description="CxC2-like cysteine cluster KDZ transposase-associated" evidence="2">
    <location>
        <begin position="90"/>
        <end position="196"/>
    </location>
</feature>
<dbReference type="Proteomes" id="UP000807025">
    <property type="component" value="Unassembled WGS sequence"/>
</dbReference>
<dbReference type="OrthoDB" id="3257768at2759"/>
<dbReference type="InterPro" id="IPR040521">
    <property type="entry name" value="KDZ"/>
</dbReference>
<proteinExistence type="predicted"/>
<dbReference type="PANTHER" id="PTHR33096:SF1">
    <property type="entry name" value="CXC1-LIKE CYSTEINE CLUSTER ASSOCIATED WITH KDZ TRANSPOSASES DOMAIN-CONTAINING PROTEIN"/>
    <property type="match status" value="1"/>
</dbReference>
<dbReference type="Pfam" id="PF18803">
    <property type="entry name" value="CxC2"/>
    <property type="match status" value="1"/>
</dbReference>
<accession>A0A9P5ZQQ4</accession>
<dbReference type="InterPro" id="IPR041457">
    <property type="entry name" value="CxC2_KDZ-assoc"/>
</dbReference>
<organism evidence="3 4">
    <name type="scientific">Pleurotus eryngii</name>
    <name type="common">Boletus of the steppes</name>
    <dbReference type="NCBI Taxonomy" id="5323"/>
    <lineage>
        <taxon>Eukaryota</taxon>
        <taxon>Fungi</taxon>
        <taxon>Dikarya</taxon>
        <taxon>Basidiomycota</taxon>
        <taxon>Agaricomycotina</taxon>
        <taxon>Agaricomycetes</taxon>
        <taxon>Agaricomycetidae</taxon>
        <taxon>Agaricales</taxon>
        <taxon>Pleurotineae</taxon>
        <taxon>Pleurotaceae</taxon>
        <taxon>Pleurotus</taxon>
    </lineage>
</organism>
<evidence type="ECO:0000313" key="4">
    <source>
        <dbReference type="Proteomes" id="UP000807025"/>
    </source>
</evidence>
<name>A0A9P5ZQQ4_PLEER</name>
<dbReference type="AlphaFoldDB" id="A0A9P5ZQQ4"/>
<feature type="coiled-coil region" evidence="1">
    <location>
        <begin position="541"/>
        <end position="568"/>
    </location>
</feature>
<reference evidence="3" key="1">
    <citation type="submission" date="2020-11" db="EMBL/GenBank/DDBJ databases">
        <authorList>
            <consortium name="DOE Joint Genome Institute"/>
            <person name="Ahrendt S."/>
            <person name="Riley R."/>
            <person name="Andreopoulos W."/>
            <person name="Labutti K."/>
            <person name="Pangilinan J."/>
            <person name="Ruiz-Duenas F.J."/>
            <person name="Barrasa J.M."/>
            <person name="Sanchez-Garcia M."/>
            <person name="Camarero S."/>
            <person name="Miyauchi S."/>
            <person name="Serrano A."/>
            <person name="Linde D."/>
            <person name="Babiker R."/>
            <person name="Drula E."/>
            <person name="Ayuso-Fernandez I."/>
            <person name="Pacheco R."/>
            <person name="Padilla G."/>
            <person name="Ferreira P."/>
            <person name="Barriuso J."/>
            <person name="Kellner H."/>
            <person name="Castanera R."/>
            <person name="Alfaro M."/>
            <person name="Ramirez L."/>
            <person name="Pisabarro A.G."/>
            <person name="Kuo A."/>
            <person name="Tritt A."/>
            <person name="Lipzen A."/>
            <person name="He G."/>
            <person name="Yan M."/>
            <person name="Ng V."/>
            <person name="Cullen D."/>
            <person name="Martin F."/>
            <person name="Rosso M.-N."/>
            <person name="Henrissat B."/>
            <person name="Hibbett D."/>
            <person name="Martinez A.T."/>
            <person name="Grigoriev I.V."/>
        </authorList>
    </citation>
    <scope>NUCLEOTIDE SEQUENCE</scope>
    <source>
        <strain evidence="3">ATCC 90797</strain>
    </source>
</reference>
<comment type="caution">
    <text evidence="3">The sequence shown here is derived from an EMBL/GenBank/DDBJ whole genome shotgun (WGS) entry which is preliminary data.</text>
</comment>
<sequence length="889" mass="100577">MITQDMPFLTWMSERDLFVQEFLRLEAPDSDVCKECPECPASTESVARYQCHQCCDDHLFCQACIVTSHRTLPFHQVEQWNGCFFDRCSLQSLGLRMQLGHPQGNSCARPVPSFGNNFVVITSHGLVHTSIDFCGCTRSHTHDVQLLRACLFPATTTDPRTAATFEVLRLFQILTFGSKVSGYKFYQALARLTSNLEWRHIRLLKRSGHGHESSGVAGTQEGECAVLCPACPHPGKNLPTDWEAASPSKWVYLLFLAIDANFWLKQLSASNDARDPSLNAGSAYFVEEAKYKEFLCEKGNLNVAEASTCNNYDAVKLASIQGGKGTTASGVGTIECSRHDMKRPVSVGDMQKGERYVNMDYLYFSSVRNHSPANLVVSYDIACQWSRNLMCRSELYPPDLVTPCVNQLCVTYLVPKFHLYAHQTDCQINYSFNLTPGVGRTDSESPERGWAAMNPVASSTKEMGPGSQRDMLDDHFGNYNWQKVISLHASLLKRIQEAGAMRSEHVENFLTLSDSLPPATVRDFTSSIQHWEAGMIQDNPYESKTEAISAAKIRLQLAEEDAAEIQRDEALPRHDTISPSVLIAQGLELEDQKARLKVDMQSIGSHSTDIQRTCMTERHNHLKHQIIAWQGVQELYMPAITLYRLRADASGIELEEMELMLPSDAAATFRIDPTLADVTLIKNVQSRIDFSANKYRTNWRSLVALSMLLNKQDWKLKLQQLNDKDVCGLQEGEDASASEGRHTLSWIWMTQRTNNTEMTETMSEGKYYIFYCYIFYNTKREIAIRIEWCKARARAHRWQEECILLQEEMRRVKEFHRWQAGIWKVWAETAETDVTGVIGGPIGLNEGKAIAFCNSRPNQAIARSSSPTTRREATGLQRVTWSWEAIHTQ</sequence>
<protein>
    <recommendedName>
        <fullName evidence="2">CxC2-like cysteine cluster KDZ transposase-associated domain-containing protein</fullName>
    </recommendedName>
</protein>
<dbReference type="EMBL" id="MU154600">
    <property type="protein sequence ID" value="KAF9492528.1"/>
    <property type="molecule type" value="Genomic_DNA"/>
</dbReference>
<gene>
    <name evidence="3" type="ORF">BDN71DRAFT_1483780</name>
</gene>
<evidence type="ECO:0000313" key="3">
    <source>
        <dbReference type="EMBL" id="KAF9492528.1"/>
    </source>
</evidence>